<dbReference type="EMBL" id="LXPE01000016">
    <property type="protein sequence ID" value="OBA26559.1"/>
    <property type="molecule type" value="Genomic_DNA"/>
</dbReference>
<name>A0A1B7TCT1_9ASCO</name>
<evidence type="ECO:0000256" key="1">
    <source>
        <dbReference type="ARBA" id="ARBA00004450"/>
    </source>
</evidence>
<dbReference type="OrthoDB" id="430436at2759"/>
<dbReference type="Pfam" id="PF08732">
    <property type="entry name" value="HIM1"/>
    <property type="match status" value="1"/>
</dbReference>
<comment type="similarity">
    <text evidence="2">Belongs to the FMP52 family.</text>
</comment>
<evidence type="ECO:0000256" key="2">
    <source>
        <dbReference type="ARBA" id="ARBA00006617"/>
    </source>
</evidence>
<proteinExistence type="inferred from homology"/>
<dbReference type="GO" id="GO:0005741">
    <property type="term" value="C:mitochondrial outer membrane"/>
    <property type="evidence" value="ECO:0007669"/>
    <property type="project" value="UniProtKB-SubCell"/>
</dbReference>
<accession>A0A1B7TCT1</accession>
<dbReference type="PANTHER" id="PTHR14097:SF7">
    <property type="entry name" value="OXIDOREDUCTASE HTATIP2"/>
    <property type="match status" value="1"/>
</dbReference>
<dbReference type="SUPFAM" id="SSF51735">
    <property type="entry name" value="NAD(P)-binding Rossmann-fold domains"/>
    <property type="match status" value="1"/>
</dbReference>
<organism evidence="4 5">
    <name type="scientific">Hanseniaspora valbyensis NRRL Y-1626</name>
    <dbReference type="NCBI Taxonomy" id="766949"/>
    <lineage>
        <taxon>Eukaryota</taxon>
        <taxon>Fungi</taxon>
        <taxon>Dikarya</taxon>
        <taxon>Ascomycota</taxon>
        <taxon>Saccharomycotina</taxon>
        <taxon>Saccharomycetes</taxon>
        <taxon>Saccharomycodales</taxon>
        <taxon>Saccharomycodaceae</taxon>
        <taxon>Hanseniaspora</taxon>
    </lineage>
</organism>
<dbReference type="AlphaFoldDB" id="A0A1B7TCT1"/>
<evidence type="ECO:0000313" key="5">
    <source>
        <dbReference type="Proteomes" id="UP000092321"/>
    </source>
</evidence>
<reference evidence="5" key="1">
    <citation type="journal article" date="2016" name="Proc. Natl. Acad. Sci. U.S.A.">
        <title>Comparative genomics of biotechnologically important yeasts.</title>
        <authorList>
            <person name="Riley R."/>
            <person name="Haridas S."/>
            <person name="Wolfe K.H."/>
            <person name="Lopes M.R."/>
            <person name="Hittinger C.T."/>
            <person name="Goeker M."/>
            <person name="Salamov A.A."/>
            <person name="Wisecaver J.H."/>
            <person name="Long T.M."/>
            <person name="Calvey C.H."/>
            <person name="Aerts A.L."/>
            <person name="Barry K.W."/>
            <person name="Choi C."/>
            <person name="Clum A."/>
            <person name="Coughlan A.Y."/>
            <person name="Deshpande S."/>
            <person name="Douglass A.P."/>
            <person name="Hanson S.J."/>
            <person name="Klenk H.-P."/>
            <person name="LaButti K.M."/>
            <person name="Lapidus A."/>
            <person name="Lindquist E.A."/>
            <person name="Lipzen A.M."/>
            <person name="Meier-Kolthoff J.P."/>
            <person name="Ohm R.A."/>
            <person name="Otillar R.P."/>
            <person name="Pangilinan J.L."/>
            <person name="Peng Y."/>
            <person name="Rokas A."/>
            <person name="Rosa C.A."/>
            <person name="Scheuner C."/>
            <person name="Sibirny A.A."/>
            <person name="Slot J.C."/>
            <person name="Stielow J.B."/>
            <person name="Sun H."/>
            <person name="Kurtzman C.P."/>
            <person name="Blackwell M."/>
            <person name="Grigoriev I.V."/>
            <person name="Jeffries T.W."/>
        </authorList>
    </citation>
    <scope>NUCLEOTIDE SEQUENCE [LARGE SCALE GENOMIC DNA]</scope>
    <source>
        <strain evidence="5">NRRL Y-1626</strain>
    </source>
</reference>
<sequence length="331" mass="37978">MTIYNALKKCYEFLLDSDSIETDNKNINTNSDFPNLNGVTLILGSTGVIGFKLINKLITDTFKGSDFSLVLLKRRDTDTNKLLLSMNEYRLKLESLKNKEFIFDNDISVTITKSIFSSRLINEKGTVTVYEIIHSNSNNWATILEKWKSADKDTNPFSYVLPNYNELTGIVSCLGTTKSQSKIEHITQKSIDYQLNYDIISTISNENITVILLTSFNSSLLSSTVPYFHNKWQLEQDINKKVDFKQLIILRPGPYILYENNSEVIKKNISDIRIMSSQLIALNLYETQLSRFVGYCVKAEDIVKIIICNLYSERKDSIEKVIFIKSKNMKN</sequence>
<dbReference type="GO" id="GO:0051170">
    <property type="term" value="P:import into nucleus"/>
    <property type="evidence" value="ECO:0007669"/>
    <property type="project" value="TreeGrafter"/>
</dbReference>
<keyword evidence="3" id="KW-0472">Membrane</keyword>
<dbReference type="PANTHER" id="PTHR14097">
    <property type="entry name" value="OXIDOREDUCTASE HTATIP2"/>
    <property type="match status" value="1"/>
</dbReference>
<evidence type="ECO:0000313" key="4">
    <source>
        <dbReference type="EMBL" id="OBA26559.1"/>
    </source>
</evidence>
<dbReference type="InterPro" id="IPR014843">
    <property type="entry name" value="Him1/Fmp52"/>
</dbReference>
<evidence type="ECO:0000256" key="3">
    <source>
        <dbReference type="ARBA" id="ARBA00022787"/>
    </source>
</evidence>
<dbReference type="InterPro" id="IPR036291">
    <property type="entry name" value="NAD(P)-bd_dom_sf"/>
</dbReference>
<keyword evidence="5" id="KW-1185">Reference proteome</keyword>
<keyword evidence="3" id="KW-1000">Mitochondrion outer membrane</keyword>
<comment type="subcellular location">
    <subcellularLocation>
        <location evidence="1">Mitochondrion outer membrane</location>
        <topology evidence="1">Peripheral membrane protein</topology>
    </subcellularLocation>
</comment>
<dbReference type="Proteomes" id="UP000092321">
    <property type="component" value="Unassembled WGS sequence"/>
</dbReference>
<dbReference type="Gene3D" id="3.40.50.720">
    <property type="entry name" value="NAD(P)-binding Rossmann-like Domain"/>
    <property type="match status" value="1"/>
</dbReference>
<keyword evidence="3" id="KW-0496">Mitochondrion</keyword>
<gene>
    <name evidence="4" type="ORF">HANVADRAFT_53024</name>
</gene>
<protein>
    <submittedName>
        <fullName evidence="4">HIM1-domain-containing protein</fullName>
    </submittedName>
</protein>
<comment type="caution">
    <text evidence="4">The sequence shown here is derived from an EMBL/GenBank/DDBJ whole genome shotgun (WGS) entry which is preliminary data.</text>
</comment>